<proteinExistence type="predicted"/>
<dbReference type="InterPro" id="IPR011029">
    <property type="entry name" value="DEATH-like_dom_sf"/>
</dbReference>
<sequence>MSGGKGPRGMAGSRSPRFLYELPASVMCHFYEIMDALGREEWQRFGEWLSEGRAKLSRLVYVIVRDQVELRLYERMEAPTSKVMWAWMNRNARVSDLLQILDDLQLYRAHNVIASCESACSPLRYPGEPTGSHSPCPVPCGGHPPRLPVQTASSPENRCHRETPGAAWQPPAPEPCPKMGGWRLGLSSLSLTCPFEWRLEELRQATSDFSENLKIGEGGFGCVYQARLRNTIYAVKRLKEEAELDWSVIKNSFVTEVEKLYRFRHPNIVELAGYCAEQGNFCLVYVFLPKGSLDDHLHRQVGPCLTWSQRLHVAVGTSRAIQFLHSDSPSLIHGDVKSSNILLDAALNPRLADFGLARFSRRPKQGTMSSSLGRTQTVQGTLAYLPPEYVRTGTLSTAIDVFSFGVVSILRAKKAYKYLKDLLSEEEEAQHTPTTMTSSSSQAAQLGTSLYQKHMDLQAGPCPELLGIMIGRLACQCLHPRAKRRPPMAEVGGVKVTGRSQALRPQGHQMLIKVINYNTHTCLQQTSILSPTLDLTQVNKLPLPNFQHTSQPLRMPATDVGETSGEKASGTWLYSLENSQQLSDSNASAPQIIINPARRRMMERLALYRDGMLDSLAVLASAPSVSGNHPAFPLLQGTPSQS</sequence>
<dbReference type="Gene3D" id="1.10.510.10">
    <property type="entry name" value="Transferase(Phosphotransferase) domain 1"/>
    <property type="match status" value="1"/>
</dbReference>
<evidence type="ECO:0000259" key="5">
    <source>
        <dbReference type="PROSITE" id="PS50011"/>
    </source>
</evidence>
<reference evidence="6" key="3">
    <citation type="submission" date="2025-09" db="UniProtKB">
        <authorList>
            <consortium name="Ensembl"/>
        </authorList>
    </citation>
    <scope>IDENTIFICATION</scope>
</reference>
<dbReference type="PROSITE" id="PS50011">
    <property type="entry name" value="PROTEIN_KINASE_DOM"/>
    <property type="match status" value="1"/>
</dbReference>
<evidence type="ECO:0000313" key="6">
    <source>
        <dbReference type="Ensembl" id="ENSACAP00000028585.1"/>
    </source>
</evidence>
<dbReference type="InterPro" id="IPR011009">
    <property type="entry name" value="Kinase-like_dom_sf"/>
</dbReference>
<dbReference type="Ensembl" id="ENSACAT00000050844.1">
    <property type="protein sequence ID" value="ENSACAP00000028585.1"/>
    <property type="gene ID" value="ENSACAG00000012475.4"/>
</dbReference>
<reference evidence="6 7" key="1">
    <citation type="submission" date="2009-12" db="EMBL/GenBank/DDBJ databases">
        <title>The Genome Sequence of Anolis carolinensis (Green Anole Lizard).</title>
        <authorList>
            <consortium name="The Genome Sequencing Platform"/>
            <person name="Di Palma F."/>
            <person name="Alfoldi J."/>
            <person name="Heiman D."/>
            <person name="Young S."/>
            <person name="Grabherr M."/>
            <person name="Johnson J."/>
            <person name="Lander E.S."/>
            <person name="Lindblad-Toh K."/>
        </authorList>
    </citation>
    <scope>NUCLEOTIDE SEQUENCE [LARGE SCALE GENOMIC DNA]</scope>
    <source>
        <strain evidence="6 7">JBL SC #1</strain>
    </source>
</reference>
<evidence type="ECO:0000256" key="4">
    <source>
        <dbReference type="SAM" id="MobiDB-lite"/>
    </source>
</evidence>
<dbReference type="SUPFAM" id="SSF47986">
    <property type="entry name" value="DEATH domain"/>
    <property type="match status" value="1"/>
</dbReference>
<reference evidence="6" key="2">
    <citation type="submission" date="2025-08" db="UniProtKB">
        <authorList>
            <consortium name="Ensembl"/>
        </authorList>
    </citation>
    <scope>IDENTIFICATION</scope>
</reference>
<dbReference type="SMART" id="SM00220">
    <property type="entry name" value="S_TKc"/>
    <property type="match status" value="1"/>
</dbReference>
<dbReference type="PROSITE" id="PS00108">
    <property type="entry name" value="PROTEIN_KINASE_ST"/>
    <property type="match status" value="1"/>
</dbReference>
<feature type="binding site" evidence="3">
    <location>
        <position position="236"/>
    </location>
    <ligand>
        <name>ATP</name>
        <dbReference type="ChEBI" id="CHEBI:30616"/>
    </ligand>
</feature>
<dbReference type="PROSITE" id="PS00107">
    <property type="entry name" value="PROTEIN_KINASE_ATP"/>
    <property type="match status" value="1"/>
</dbReference>
<organism evidence="6 7">
    <name type="scientific">Anolis carolinensis</name>
    <name type="common">Green anole</name>
    <name type="synonym">American chameleon</name>
    <dbReference type="NCBI Taxonomy" id="28377"/>
    <lineage>
        <taxon>Eukaryota</taxon>
        <taxon>Metazoa</taxon>
        <taxon>Chordata</taxon>
        <taxon>Craniata</taxon>
        <taxon>Vertebrata</taxon>
        <taxon>Euteleostomi</taxon>
        <taxon>Lepidosauria</taxon>
        <taxon>Squamata</taxon>
        <taxon>Bifurcata</taxon>
        <taxon>Unidentata</taxon>
        <taxon>Episquamata</taxon>
        <taxon>Toxicofera</taxon>
        <taxon>Iguania</taxon>
        <taxon>Dactyloidae</taxon>
        <taxon>Anolis</taxon>
    </lineage>
</organism>
<dbReference type="PANTHER" id="PTHR27001:SF939">
    <property type="entry name" value="INTERLEUKIN 1 RECEPTOR ASSOCIATED KINASE 1"/>
    <property type="match status" value="1"/>
</dbReference>
<dbReference type="SUPFAM" id="SSF56112">
    <property type="entry name" value="Protein kinase-like (PK-like)"/>
    <property type="match status" value="1"/>
</dbReference>
<dbReference type="Gene3D" id="1.10.533.10">
    <property type="entry name" value="Death Domain, Fas"/>
    <property type="match status" value="1"/>
</dbReference>
<dbReference type="AlphaFoldDB" id="A0A803T045"/>
<dbReference type="Pfam" id="PF00069">
    <property type="entry name" value="Pkinase"/>
    <property type="match status" value="1"/>
</dbReference>
<dbReference type="InterPro" id="IPR017441">
    <property type="entry name" value="Protein_kinase_ATP_BS"/>
</dbReference>
<keyword evidence="2 3" id="KW-0067">ATP-binding</keyword>
<feature type="region of interest" description="Disordered" evidence="4">
    <location>
        <begin position="151"/>
        <end position="172"/>
    </location>
</feature>
<evidence type="ECO:0000256" key="2">
    <source>
        <dbReference type="ARBA" id="ARBA00022840"/>
    </source>
</evidence>
<accession>A0A803T045</accession>
<feature type="domain" description="Protein kinase" evidence="5">
    <location>
        <begin position="209"/>
        <end position="511"/>
    </location>
</feature>
<evidence type="ECO:0000256" key="1">
    <source>
        <dbReference type="ARBA" id="ARBA00022741"/>
    </source>
</evidence>
<evidence type="ECO:0000313" key="7">
    <source>
        <dbReference type="Proteomes" id="UP000001646"/>
    </source>
</evidence>
<dbReference type="Bgee" id="ENSACAG00000012475">
    <property type="expression patterns" value="Expressed in lung and 12 other cell types or tissues"/>
</dbReference>
<dbReference type="PANTHER" id="PTHR27001">
    <property type="entry name" value="OS01G0253100 PROTEIN"/>
    <property type="match status" value="1"/>
</dbReference>
<dbReference type="Proteomes" id="UP000001646">
    <property type="component" value="Chromosome 2"/>
</dbReference>
<name>A0A803T045_ANOCA</name>
<protein>
    <submittedName>
        <fullName evidence="6">Interleukin 1 receptor associated kinase 1</fullName>
    </submittedName>
</protein>
<evidence type="ECO:0000256" key="3">
    <source>
        <dbReference type="PROSITE-ProRule" id="PRU10141"/>
    </source>
</evidence>
<dbReference type="GO" id="GO:0005524">
    <property type="term" value="F:ATP binding"/>
    <property type="evidence" value="ECO:0007669"/>
    <property type="project" value="UniProtKB-UniRule"/>
</dbReference>
<keyword evidence="1 3" id="KW-0547">Nucleotide-binding</keyword>
<dbReference type="FunFam" id="1.10.533.10:FF:000027">
    <property type="entry name" value="Interleukin-1 receptor-associated kinase 1 (Predicted)"/>
    <property type="match status" value="1"/>
</dbReference>
<dbReference type="Gene3D" id="3.30.200.20">
    <property type="entry name" value="Phosphorylase Kinase, domain 1"/>
    <property type="match status" value="1"/>
</dbReference>
<keyword evidence="7" id="KW-1185">Reference proteome</keyword>
<dbReference type="GeneTree" id="ENSGT00940000160502"/>
<dbReference type="GO" id="GO:0004672">
    <property type="term" value="F:protein kinase activity"/>
    <property type="evidence" value="ECO:0007669"/>
    <property type="project" value="InterPro"/>
</dbReference>
<dbReference type="InterPro" id="IPR000719">
    <property type="entry name" value="Prot_kinase_dom"/>
</dbReference>
<dbReference type="InterPro" id="IPR008271">
    <property type="entry name" value="Ser/Thr_kinase_AS"/>
</dbReference>
<gene>
    <name evidence="6" type="primary">IRAK1</name>
</gene>